<dbReference type="Proteomes" id="UP000002058">
    <property type="component" value="Unassembled WGS sequence"/>
</dbReference>
<protein>
    <submittedName>
        <fullName evidence="2">Uncharacterized protein</fullName>
    </submittedName>
</protein>
<feature type="compositionally biased region" description="Polar residues" evidence="1">
    <location>
        <begin position="8"/>
        <end position="21"/>
    </location>
</feature>
<reference evidence="3" key="1">
    <citation type="journal article" date="2009" name="Genome Res.">
        <title>Comparative genomic analyses of the human fungal pathogens Coccidioides and their relatives.</title>
        <authorList>
            <person name="Sharpton T.J."/>
            <person name="Stajich J.E."/>
            <person name="Rounsley S.D."/>
            <person name="Gardner M.J."/>
            <person name="Wortman J.R."/>
            <person name="Jordar V.S."/>
            <person name="Maiti R."/>
            <person name="Kodira C.D."/>
            <person name="Neafsey D.E."/>
            <person name="Zeng Q."/>
            <person name="Hung C.-Y."/>
            <person name="McMahan C."/>
            <person name="Muszewska A."/>
            <person name="Grynberg M."/>
            <person name="Mandel M.A."/>
            <person name="Kellner E.M."/>
            <person name="Barker B.M."/>
            <person name="Galgiani J.N."/>
            <person name="Orbach M.J."/>
            <person name="Kirkland T.N."/>
            <person name="Cole G.T."/>
            <person name="Henn M.R."/>
            <person name="Birren B.W."/>
            <person name="Taylor J.W."/>
        </authorList>
    </citation>
    <scope>NUCLEOTIDE SEQUENCE [LARGE SCALE GENOMIC DNA]</scope>
    <source>
        <strain evidence="3">UAMH 1704</strain>
    </source>
</reference>
<organism evidence="2 3">
    <name type="scientific">Uncinocarpus reesii (strain UAMH 1704)</name>
    <dbReference type="NCBI Taxonomy" id="336963"/>
    <lineage>
        <taxon>Eukaryota</taxon>
        <taxon>Fungi</taxon>
        <taxon>Dikarya</taxon>
        <taxon>Ascomycota</taxon>
        <taxon>Pezizomycotina</taxon>
        <taxon>Eurotiomycetes</taxon>
        <taxon>Eurotiomycetidae</taxon>
        <taxon>Onygenales</taxon>
        <taxon>Onygenaceae</taxon>
        <taxon>Uncinocarpus</taxon>
    </lineage>
</organism>
<dbReference type="AlphaFoldDB" id="C4JKZ3"/>
<dbReference type="GeneID" id="8441401"/>
<dbReference type="KEGG" id="ure:UREG_00181"/>
<proteinExistence type="predicted"/>
<dbReference type="VEuPathDB" id="FungiDB:UREG_00181"/>
<feature type="region of interest" description="Disordered" evidence="1">
    <location>
        <begin position="35"/>
        <end position="54"/>
    </location>
</feature>
<keyword evidence="3" id="KW-1185">Reference proteome</keyword>
<evidence type="ECO:0000313" key="2">
    <source>
        <dbReference type="EMBL" id="EEP75335.1"/>
    </source>
</evidence>
<dbReference type="HOGENOM" id="CLU_2122892_0_0_1"/>
<accession>C4JKZ3</accession>
<dbReference type="InParanoid" id="C4JKZ3"/>
<evidence type="ECO:0000256" key="1">
    <source>
        <dbReference type="SAM" id="MobiDB-lite"/>
    </source>
</evidence>
<gene>
    <name evidence="2" type="ORF">UREG_00181</name>
</gene>
<dbReference type="RefSeq" id="XP_002540668.1">
    <property type="nucleotide sequence ID" value="XM_002540622.1"/>
</dbReference>
<evidence type="ECO:0000313" key="3">
    <source>
        <dbReference type="Proteomes" id="UP000002058"/>
    </source>
</evidence>
<name>C4JKZ3_UNCRE</name>
<feature type="region of interest" description="Disordered" evidence="1">
    <location>
        <begin position="1"/>
        <end position="21"/>
    </location>
</feature>
<dbReference type="EMBL" id="CH476615">
    <property type="protein sequence ID" value="EEP75335.1"/>
    <property type="molecule type" value="Genomic_DNA"/>
</dbReference>
<sequence length="114" mass="13097">MENKYDPSFSQLNREANSGLEQQSEIEIGFHLGRISRSQGKQSKQPRARRPGSTKVMLTVRPSTTKRLATHGSHQWPRRDLLNLYLARDPRELCFPLAWLNFGSIFSSNVVRSQ</sequence>